<proteinExistence type="predicted"/>
<dbReference type="RefSeq" id="WP_002746260.1">
    <property type="nucleotide sequence ID" value="NZ_AKWM02000084.1"/>
</dbReference>
<evidence type="ECO:0000313" key="2">
    <source>
        <dbReference type="Proteomes" id="UP000001343"/>
    </source>
</evidence>
<name>A0AA87MJN9_9LEPT</name>
<sequence>MSIKEFFKFIFSARVTSIVLFKKKKFSLIFRNYFSLGLIGFPILSCKIEKQFQSRFKSFSVALFGLEVVILIF</sequence>
<gene>
    <name evidence="1" type="ORF">LEP1GSC125_1565</name>
</gene>
<evidence type="ECO:0000313" key="1">
    <source>
        <dbReference type="EMBL" id="EKR98072.1"/>
    </source>
</evidence>
<organism evidence="1 2">
    <name type="scientific">Leptospira mayottensis 200901122</name>
    <dbReference type="NCBI Taxonomy" id="1193010"/>
    <lineage>
        <taxon>Bacteria</taxon>
        <taxon>Pseudomonadati</taxon>
        <taxon>Spirochaetota</taxon>
        <taxon>Spirochaetia</taxon>
        <taxon>Leptospirales</taxon>
        <taxon>Leptospiraceae</taxon>
        <taxon>Leptospira</taxon>
    </lineage>
</organism>
<dbReference type="EMBL" id="AKWM02000084">
    <property type="protein sequence ID" value="EKR98072.1"/>
    <property type="molecule type" value="Genomic_DNA"/>
</dbReference>
<protein>
    <submittedName>
        <fullName evidence="1">Uncharacterized protein</fullName>
    </submittedName>
</protein>
<accession>A0AA87MJN9</accession>
<comment type="caution">
    <text evidence="1">The sequence shown here is derived from an EMBL/GenBank/DDBJ whole genome shotgun (WGS) entry which is preliminary data.</text>
</comment>
<reference evidence="1 2" key="1">
    <citation type="journal article" date="2014" name="Int. J. Syst. Evol. Microbiol.">
        <title>Leptospira mayottensis sp. nov., a pathogenic species of the genus Leptospira isolated from humans.</title>
        <authorList>
            <person name="Bourhy P."/>
            <person name="Collet L."/>
            <person name="Brisse S."/>
            <person name="Picardeau M."/>
        </authorList>
    </citation>
    <scope>NUCLEOTIDE SEQUENCE [LARGE SCALE GENOMIC DNA]</scope>
    <source>
        <strain evidence="1 2">200901122</strain>
    </source>
</reference>
<dbReference type="Proteomes" id="UP000001343">
    <property type="component" value="Unassembled WGS sequence"/>
</dbReference>
<dbReference type="AlphaFoldDB" id="A0AA87MJN9"/>